<dbReference type="InterPro" id="IPR036736">
    <property type="entry name" value="ACP-like_sf"/>
</dbReference>
<name>A0ABQ3F251_9ACTN</name>
<evidence type="ECO:0000313" key="2">
    <source>
        <dbReference type="EMBL" id="GHB82513.1"/>
    </source>
</evidence>
<accession>A0ABQ3F251</accession>
<dbReference type="PROSITE" id="PS50075">
    <property type="entry name" value="CARRIER"/>
    <property type="match status" value="1"/>
</dbReference>
<evidence type="ECO:0000313" key="3">
    <source>
        <dbReference type="Proteomes" id="UP000642673"/>
    </source>
</evidence>
<dbReference type="EMBL" id="BMVP01000021">
    <property type="protein sequence ID" value="GHB82513.1"/>
    <property type="molecule type" value="Genomic_DNA"/>
</dbReference>
<feature type="domain" description="Carrier" evidence="1">
    <location>
        <begin position="1"/>
        <end position="74"/>
    </location>
</feature>
<keyword evidence="3" id="KW-1185">Reference proteome</keyword>
<sequence length="78" mass="8043">MTFEQVKEILTTKGGLPAAPIAPDASLASANIDSMALVVLSMQVEEGTGVEVSEDVLAQAATVAELAELVGRYAEPRA</sequence>
<protein>
    <recommendedName>
        <fullName evidence="1">Carrier domain-containing protein</fullName>
    </recommendedName>
</protein>
<dbReference type="Gene3D" id="1.10.1200.10">
    <property type="entry name" value="ACP-like"/>
    <property type="match status" value="1"/>
</dbReference>
<gene>
    <name evidence="2" type="ORF">GCM10010347_61850</name>
</gene>
<dbReference type="Proteomes" id="UP000642673">
    <property type="component" value="Unassembled WGS sequence"/>
</dbReference>
<dbReference type="InterPro" id="IPR009081">
    <property type="entry name" value="PP-bd_ACP"/>
</dbReference>
<comment type="caution">
    <text evidence="2">The sequence shown here is derived from an EMBL/GenBank/DDBJ whole genome shotgun (WGS) entry which is preliminary data.</text>
</comment>
<organism evidence="2 3">
    <name type="scientific">Streptomyces cirratus</name>
    <dbReference type="NCBI Taxonomy" id="68187"/>
    <lineage>
        <taxon>Bacteria</taxon>
        <taxon>Bacillati</taxon>
        <taxon>Actinomycetota</taxon>
        <taxon>Actinomycetes</taxon>
        <taxon>Kitasatosporales</taxon>
        <taxon>Streptomycetaceae</taxon>
        <taxon>Streptomyces</taxon>
    </lineage>
</organism>
<reference evidence="3" key="1">
    <citation type="journal article" date="2019" name="Int. J. Syst. Evol. Microbiol.">
        <title>The Global Catalogue of Microorganisms (GCM) 10K type strain sequencing project: providing services to taxonomists for standard genome sequencing and annotation.</title>
        <authorList>
            <consortium name="The Broad Institute Genomics Platform"/>
            <consortium name="The Broad Institute Genome Sequencing Center for Infectious Disease"/>
            <person name="Wu L."/>
            <person name="Ma J."/>
        </authorList>
    </citation>
    <scope>NUCLEOTIDE SEQUENCE [LARGE SCALE GENOMIC DNA]</scope>
    <source>
        <strain evidence="3">JCM 4738</strain>
    </source>
</reference>
<dbReference type="Pfam" id="PF00550">
    <property type="entry name" value="PP-binding"/>
    <property type="match status" value="1"/>
</dbReference>
<evidence type="ECO:0000259" key="1">
    <source>
        <dbReference type="PROSITE" id="PS50075"/>
    </source>
</evidence>
<dbReference type="SUPFAM" id="SSF47336">
    <property type="entry name" value="ACP-like"/>
    <property type="match status" value="1"/>
</dbReference>
<proteinExistence type="predicted"/>
<dbReference type="RefSeq" id="WP_190187545.1">
    <property type="nucleotide sequence ID" value="NZ_BMVP01000021.1"/>
</dbReference>